<dbReference type="GO" id="GO:0019748">
    <property type="term" value="P:secondary metabolic process"/>
    <property type="evidence" value="ECO:0007669"/>
    <property type="project" value="TreeGrafter"/>
</dbReference>
<proteinExistence type="predicted"/>
<dbReference type="PANTHER" id="PTHR48070">
    <property type="entry name" value="ESTERASE OVCA2"/>
    <property type="match status" value="1"/>
</dbReference>
<reference evidence="3 4" key="1">
    <citation type="submission" date="2015-05" db="EMBL/GenBank/DDBJ databases">
        <title>Distinctive expansion of gene families associated with plant cell wall degradation and secondary metabolism in the genomes of grapevine trunk pathogens.</title>
        <authorList>
            <person name="Lawrence D.P."/>
            <person name="Travadon R."/>
            <person name="Rolshausen P.E."/>
            <person name="Baumgartner K."/>
        </authorList>
    </citation>
    <scope>NUCLEOTIDE SEQUENCE [LARGE SCALE GENOMIC DNA]</scope>
    <source>
        <strain evidence="3">UCRPC4</strain>
    </source>
</reference>
<dbReference type="SUPFAM" id="SSF53474">
    <property type="entry name" value="alpha/beta-Hydrolases"/>
    <property type="match status" value="1"/>
</dbReference>
<evidence type="ECO:0000256" key="1">
    <source>
        <dbReference type="ARBA" id="ARBA00022801"/>
    </source>
</evidence>
<sequence length="253" mass="28057">MKFLCLHGAIGNTENLSIQLGLHGPIQKDLEIDNAASFHYINGPCQIDSPPGFEDYFGIGPHYRWVDDGGEAKDSMLSRIRELPLGHDPEDVMRSLAKGAKSTEWRNHQQVLDLLYGTLENDPEIEGIIGYSEGASMAATFLLDEQWREQQTGRPRRIKCAMFLTGWPPLSPDEKMVLADESDLYIDVPTLHVVGANDPYRYGALALYNVSDEDSAELFDTGKGHTIPRAGDVIVELGNAIRSLISRARFAEA</sequence>
<evidence type="ECO:0000259" key="2">
    <source>
        <dbReference type="Pfam" id="PF03959"/>
    </source>
</evidence>
<dbReference type="EMBL" id="LCWF01000100">
    <property type="protein sequence ID" value="KKY20097.1"/>
    <property type="molecule type" value="Genomic_DNA"/>
</dbReference>
<dbReference type="InterPro" id="IPR029058">
    <property type="entry name" value="AB_hydrolase_fold"/>
</dbReference>
<dbReference type="GO" id="GO:0005737">
    <property type="term" value="C:cytoplasm"/>
    <property type="evidence" value="ECO:0007669"/>
    <property type="project" value="TreeGrafter"/>
</dbReference>
<protein>
    <recommendedName>
        <fullName evidence="2">Serine hydrolase domain-containing protein</fullName>
    </recommendedName>
</protein>
<dbReference type="OrthoDB" id="414698at2759"/>
<comment type="caution">
    <text evidence="3">The sequence shown here is derived from an EMBL/GenBank/DDBJ whole genome shotgun (WGS) entry which is preliminary data.</text>
</comment>
<keyword evidence="4" id="KW-1185">Reference proteome</keyword>
<evidence type="ECO:0000313" key="3">
    <source>
        <dbReference type="EMBL" id="KKY20097.1"/>
    </source>
</evidence>
<accession>A0A0G2EAU5</accession>
<organism evidence="3 4">
    <name type="scientific">Phaeomoniella chlamydospora</name>
    <name type="common">Phaeoacremonium chlamydosporum</name>
    <dbReference type="NCBI Taxonomy" id="158046"/>
    <lineage>
        <taxon>Eukaryota</taxon>
        <taxon>Fungi</taxon>
        <taxon>Dikarya</taxon>
        <taxon>Ascomycota</taxon>
        <taxon>Pezizomycotina</taxon>
        <taxon>Eurotiomycetes</taxon>
        <taxon>Chaetothyriomycetidae</taxon>
        <taxon>Phaeomoniellales</taxon>
        <taxon>Phaeomoniellaceae</taxon>
        <taxon>Phaeomoniella</taxon>
    </lineage>
</organism>
<dbReference type="PANTHER" id="PTHR48070:SF4">
    <property type="entry name" value="ESTERASE ALNB"/>
    <property type="match status" value="1"/>
</dbReference>
<dbReference type="GO" id="GO:0005634">
    <property type="term" value="C:nucleus"/>
    <property type="evidence" value="ECO:0007669"/>
    <property type="project" value="TreeGrafter"/>
</dbReference>
<dbReference type="InterPro" id="IPR005645">
    <property type="entry name" value="FSH-like_dom"/>
</dbReference>
<reference evidence="3 4" key="2">
    <citation type="submission" date="2015-05" db="EMBL/GenBank/DDBJ databases">
        <authorList>
            <person name="Morales-Cruz A."/>
            <person name="Amrine K.C."/>
            <person name="Cantu D."/>
        </authorList>
    </citation>
    <scope>NUCLEOTIDE SEQUENCE [LARGE SCALE GENOMIC DNA]</scope>
    <source>
        <strain evidence="3">UCRPC4</strain>
    </source>
</reference>
<dbReference type="Pfam" id="PF03959">
    <property type="entry name" value="FSH1"/>
    <property type="match status" value="1"/>
</dbReference>
<name>A0A0G2EAU5_PHACM</name>
<evidence type="ECO:0000313" key="4">
    <source>
        <dbReference type="Proteomes" id="UP000053317"/>
    </source>
</evidence>
<dbReference type="AlphaFoldDB" id="A0A0G2EAU5"/>
<feature type="domain" description="Serine hydrolase" evidence="2">
    <location>
        <begin position="2"/>
        <end position="232"/>
    </location>
</feature>
<dbReference type="Gene3D" id="3.40.50.1820">
    <property type="entry name" value="alpha/beta hydrolase"/>
    <property type="match status" value="1"/>
</dbReference>
<dbReference type="InterPro" id="IPR050593">
    <property type="entry name" value="LovG"/>
</dbReference>
<gene>
    <name evidence="3" type="ORF">UCRPC4_g04231</name>
</gene>
<keyword evidence="1" id="KW-0378">Hydrolase</keyword>
<dbReference type="Proteomes" id="UP000053317">
    <property type="component" value="Unassembled WGS sequence"/>
</dbReference>
<dbReference type="GO" id="GO:0016787">
    <property type="term" value="F:hydrolase activity"/>
    <property type="evidence" value="ECO:0007669"/>
    <property type="project" value="UniProtKB-KW"/>
</dbReference>